<evidence type="ECO:0000259" key="6">
    <source>
        <dbReference type="Pfam" id="PF00263"/>
    </source>
</evidence>
<reference evidence="7 8" key="1">
    <citation type="submission" date="2014-07" db="EMBL/GenBank/DDBJ databases">
        <title>Draft genome sequence of Thalassospira profundimaris 35.</title>
        <authorList>
            <person name="Lai Q."/>
            <person name="Shao Z."/>
        </authorList>
    </citation>
    <scope>NUCLEOTIDE SEQUENCE [LARGE SCALE GENOMIC DNA]</scope>
    <source>
        <strain evidence="7 8">35</strain>
    </source>
</reference>
<feature type="repeat" description="TPR" evidence="4">
    <location>
        <begin position="134"/>
        <end position="167"/>
    </location>
</feature>
<dbReference type="SUPFAM" id="SSF48452">
    <property type="entry name" value="TPR-like"/>
    <property type="match status" value="1"/>
</dbReference>
<dbReference type="InterPro" id="IPR004846">
    <property type="entry name" value="T2SS/T3SS_dom"/>
</dbReference>
<accession>A0A367W3T8</accession>
<dbReference type="PANTHER" id="PTHR30332:SF24">
    <property type="entry name" value="SECRETIN GSPD-RELATED"/>
    <property type="match status" value="1"/>
</dbReference>
<keyword evidence="2" id="KW-0732">Signal</keyword>
<evidence type="ECO:0000313" key="8">
    <source>
        <dbReference type="Proteomes" id="UP000253226"/>
    </source>
</evidence>
<dbReference type="GO" id="GO:0015627">
    <property type="term" value="C:type II protein secretion system complex"/>
    <property type="evidence" value="ECO:0007669"/>
    <property type="project" value="TreeGrafter"/>
</dbReference>
<evidence type="ECO:0000256" key="1">
    <source>
        <dbReference type="ARBA" id="ARBA00004370"/>
    </source>
</evidence>
<dbReference type="PANTHER" id="PTHR30332">
    <property type="entry name" value="PROBABLE GENERAL SECRETION PATHWAY PROTEIN D"/>
    <property type="match status" value="1"/>
</dbReference>
<sequence length="626" mass="68498">MKIIGKFLGIAAVSGVLSGCVMETTQLPSSPKMQIITADPTALEVVHNELDQSKANGDLIGSYRAEGILLLANGEFENANIAFNHALSLDPSEPDLHFLNGVAYELKSIRDGIEASDLAKVGYETAFRMDPTNWMAAYRLGHWYLRHEDYKSARHFLAEALLLEPDSPEIIYDLAVASYYDHDPETARAFLDHLPEDFDGSPKVIRANAMTYAALGEQSQAQKYSAEYVQTVGAFRSRKLERRVNQWSGFYDRFRGDEAIQKANFFGGGGSTSLGPLGSGGGSRSGGNENGPALQNMVVIDVVIIRQEESSSSSHGVNLLKSLQVTFSGNVVDWASNYTTGSTNNTQRNSSFKVALGDGSKGITYSLNIANVTDSYAKIMARPSLAVLDGEPANFFLGSEVTYMVSGDGADSFDKEVGLSLRVTPEVQSDGRVRVAATAEFDEFTGKNTAVGFDSQISTLKNKIESTALLGTGETLVLGGGTRTNETDTTDEVPILGDIPVLQYLFSRAEKQKNETSLIILLTPRLASTVDDLSQVDEILDDVEDDSGKPIDKSSMALLRERFQHWFTPTNNLTKTMLDLSKSEIYREFRRGDLEIIDEDGDGDMDFINETDTPSIIDHIVEFVYF</sequence>
<name>A0A367W3T8_9PROT</name>
<dbReference type="PROSITE" id="PS51257">
    <property type="entry name" value="PROKAR_LIPOPROTEIN"/>
    <property type="match status" value="1"/>
</dbReference>
<dbReference type="PROSITE" id="PS50005">
    <property type="entry name" value="TPR"/>
    <property type="match status" value="2"/>
</dbReference>
<evidence type="ECO:0000256" key="5">
    <source>
        <dbReference type="RuleBase" id="RU004003"/>
    </source>
</evidence>
<dbReference type="InterPro" id="IPR011990">
    <property type="entry name" value="TPR-like_helical_dom_sf"/>
</dbReference>
<proteinExistence type="inferred from homology"/>
<dbReference type="InterPro" id="IPR019734">
    <property type="entry name" value="TPR_rpt"/>
</dbReference>
<keyword evidence="4" id="KW-0802">TPR repeat</keyword>
<evidence type="ECO:0000256" key="3">
    <source>
        <dbReference type="ARBA" id="ARBA00023136"/>
    </source>
</evidence>
<dbReference type="InterPro" id="IPR050810">
    <property type="entry name" value="Bact_Secretion_Sys_Channel"/>
</dbReference>
<evidence type="ECO:0000256" key="2">
    <source>
        <dbReference type="ARBA" id="ARBA00022729"/>
    </source>
</evidence>
<comment type="subcellular location">
    <subcellularLocation>
        <location evidence="1">Membrane</location>
    </subcellularLocation>
</comment>
<dbReference type="SMART" id="SM00028">
    <property type="entry name" value="TPR"/>
    <property type="match status" value="2"/>
</dbReference>
<evidence type="ECO:0000313" key="7">
    <source>
        <dbReference type="EMBL" id="RCK34899.1"/>
    </source>
</evidence>
<dbReference type="Gene3D" id="1.25.40.10">
    <property type="entry name" value="Tetratricopeptide repeat domain"/>
    <property type="match status" value="1"/>
</dbReference>
<dbReference type="EMBL" id="JPWF01000009">
    <property type="protein sequence ID" value="RCK34899.1"/>
    <property type="molecule type" value="Genomic_DNA"/>
</dbReference>
<dbReference type="Proteomes" id="UP000253226">
    <property type="component" value="Unassembled WGS sequence"/>
</dbReference>
<dbReference type="RefSeq" id="WP_114102966.1">
    <property type="nucleotide sequence ID" value="NZ_JPWF01000009.1"/>
</dbReference>
<dbReference type="AlphaFoldDB" id="A0A367W3T8"/>
<comment type="similarity">
    <text evidence="5">Belongs to the bacterial secretin family.</text>
</comment>
<dbReference type="Pfam" id="PF00263">
    <property type="entry name" value="Secretin"/>
    <property type="match status" value="1"/>
</dbReference>
<feature type="domain" description="Type II/III secretion system secretin-like" evidence="6">
    <location>
        <begin position="373"/>
        <end position="526"/>
    </location>
</feature>
<gene>
    <name evidence="7" type="ORF">TH19_14335</name>
</gene>
<evidence type="ECO:0000256" key="4">
    <source>
        <dbReference type="PROSITE-ProRule" id="PRU00339"/>
    </source>
</evidence>
<organism evidence="7 8">
    <name type="scientific">Thalassospira profundimaris</name>
    <dbReference type="NCBI Taxonomy" id="502049"/>
    <lineage>
        <taxon>Bacteria</taxon>
        <taxon>Pseudomonadati</taxon>
        <taxon>Pseudomonadota</taxon>
        <taxon>Alphaproteobacteria</taxon>
        <taxon>Rhodospirillales</taxon>
        <taxon>Thalassospiraceae</taxon>
        <taxon>Thalassospira</taxon>
    </lineage>
</organism>
<comment type="caution">
    <text evidence="7">The sequence shown here is derived from an EMBL/GenBank/DDBJ whole genome shotgun (WGS) entry which is preliminary data.</text>
</comment>
<keyword evidence="3" id="KW-0472">Membrane</keyword>
<dbReference type="OrthoDB" id="9775455at2"/>
<dbReference type="GO" id="GO:0009306">
    <property type="term" value="P:protein secretion"/>
    <property type="evidence" value="ECO:0007669"/>
    <property type="project" value="InterPro"/>
</dbReference>
<dbReference type="GO" id="GO:0016020">
    <property type="term" value="C:membrane"/>
    <property type="evidence" value="ECO:0007669"/>
    <property type="project" value="UniProtKB-SubCell"/>
</dbReference>
<feature type="repeat" description="TPR" evidence="4">
    <location>
        <begin position="60"/>
        <end position="93"/>
    </location>
</feature>
<dbReference type="Pfam" id="PF14559">
    <property type="entry name" value="TPR_19"/>
    <property type="match status" value="1"/>
</dbReference>
<protein>
    <recommendedName>
        <fullName evidence="6">Type II/III secretion system secretin-like domain-containing protein</fullName>
    </recommendedName>
</protein>